<accession>A0A7X5KMU0</accession>
<dbReference type="Proteomes" id="UP000461585">
    <property type="component" value="Unassembled WGS sequence"/>
</dbReference>
<organism evidence="2 3">
    <name type="scientific">Anaerotalea alkaliphila</name>
    <dbReference type="NCBI Taxonomy" id="2662126"/>
    <lineage>
        <taxon>Bacteria</taxon>
        <taxon>Bacillati</taxon>
        <taxon>Bacillota</taxon>
        <taxon>Clostridia</taxon>
        <taxon>Eubacteriales</taxon>
        <taxon>Anaerotalea</taxon>
    </lineage>
</organism>
<keyword evidence="1" id="KW-0472">Membrane</keyword>
<evidence type="ECO:0000256" key="1">
    <source>
        <dbReference type="SAM" id="Phobius"/>
    </source>
</evidence>
<keyword evidence="3" id="KW-1185">Reference proteome</keyword>
<name>A0A7X5KMU0_9FIRM</name>
<keyword evidence="1" id="KW-0812">Transmembrane</keyword>
<dbReference type="AlphaFoldDB" id="A0A7X5KMU0"/>
<evidence type="ECO:0000313" key="3">
    <source>
        <dbReference type="Proteomes" id="UP000461585"/>
    </source>
</evidence>
<sequence>MEPELRRKGRAMLTISFSTMMVVLTIYGGQFSPRTLQDFLEKRMTQRILGYFMGVLVFSIFALFSMKPERLSAPVLKCYAEDEEKVRLVLRGLTFDRLLFENFYPIRHYGVEDLFILDGMAGALAVVAKENTPKIRRKTWNFAKYLLSGVDWDKLQDVERSYLKDRFYQLAVLAGELEDYGKMFGKVGKEER</sequence>
<dbReference type="EMBL" id="JAAEEH010000009">
    <property type="protein sequence ID" value="NDL67053.1"/>
    <property type="molecule type" value="Genomic_DNA"/>
</dbReference>
<dbReference type="RefSeq" id="WP_162369779.1">
    <property type="nucleotide sequence ID" value="NZ_JAAEEH010000009.1"/>
</dbReference>
<keyword evidence="1" id="KW-1133">Transmembrane helix</keyword>
<proteinExistence type="predicted"/>
<evidence type="ECO:0000313" key="2">
    <source>
        <dbReference type="EMBL" id="NDL67053.1"/>
    </source>
</evidence>
<protein>
    <submittedName>
        <fullName evidence="2">DUF2254 domain-containing protein</fullName>
    </submittedName>
</protein>
<gene>
    <name evidence="2" type="ORF">GXN74_04730</name>
</gene>
<dbReference type="InterPro" id="IPR018723">
    <property type="entry name" value="DUF2254_membrane"/>
</dbReference>
<feature type="transmembrane region" description="Helical" evidence="1">
    <location>
        <begin position="48"/>
        <end position="66"/>
    </location>
</feature>
<reference evidence="2 3" key="1">
    <citation type="submission" date="2020-01" db="EMBL/GenBank/DDBJ databases">
        <title>Anaeroalcalibacter tamaniensis gen. nov., sp. nov., moderately halophilic strictly anaerobic fermenter bacterium from mud volcano of Taman peninsula.</title>
        <authorList>
            <person name="Frolova A."/>
            <person name="Merkel A.Y."/>
            <person name="Slobodkin A.I."/>
        </authorList>
    </citation>
    <scope>NUCLEOTIDE SEQUENCE [LARGE SCALE GENOMIC DNA]</scope>
    <source>
        <strain evidence="2 3">F-3ap</strain>
    </source>
</reference>
<dbReference type="Pfam" id="PF10011">
    <property type="entry name" value="DUF2254"/>
    <property type="match status" value="1"/>
</dbReference>
<feature type="transmembrane region" description="Helical" evidence="1">
    <location>
        <begin position="12"/>
        <end position="28"/>
    </location>
</feature>
<comment type="caution">
    <text evidence="2">The sequence shown here is derived from an EMBL/GenBank/DDBJ whole genome shotgun (WGS) entry which is preliminary data.</text>
</comment>